<evidence type="ECO:0000256" key="17">
    <source>
        <dbReference type="ARBA" id="ARBA00044633"/>
    </source>
</evidence>
<keyword evidence="6 19" id="KW-0808">Transferase</keyword>
<comment type="subunit">
    <text evidence="19">Homodimer.</text>
</comment>
<comment type="cofactor">
    <cofactor evidence="19">
        <name>Zn(2+)</name>
        <dbReference type="ChEBI" id="CHEBI:29105"/>
    </cofactor>
    <text evidence="19">Binds 2 Zn(2+) ions per subunit.</text>
</comment>
<comment type="pathway">
    <text evidence="19">Metabolic intermediate biosynthesis; chorismate biosynthesis; chorismate from D-erythrose 4-phosphate and phosphoenolpyruvate: step 3/7.</text>
</comment>
<dbReference type="PANTHER" id="PTHR21090:SF5">
    <property type="entry name" value="PENTAFUNCTIONAL AROM POLYPEPTIDE"/>
    <property type="match status" value="1"/>
</dbReference>
<keyword evidence="4 19" id="KW-0963">Cytoplasm</keyword>
<evidence type="ECO:0000256" key="6">
    <source>
        <dbReference type="ARBA" id="ARBA00022679"/>
    </source>
</evidence>
<dbReference type="InterPro" id="IPR006264">
    <property type="entry name" value="EPSP_synthase"/>
</dbReference>
<dbReference type="GO" id="GO:0005737">
    <property type="term" value="C:cytoplasm"/>
    <property type="evidence" value="ECO:0007669"/>
    <property type="project" value="UniProtKB-SubCell"/>
</dbReference>
<evidence type="ECO:0000259" key="24">
    <source>
        <dbReference type="Pfam" id="PF24621"/>
    </source>
</evidence>
<keyword evidence="11" id="KW-0067">ATP-binding</keyword>
<keyword evidence="9 19" id="KW-0418">Kinase</keyword>
<dbReference type="InterPro" id="IPR008289">
    <property type="entry name" value="Pentafunct_AroM"/>
</dbReference>
<dbReference type="InterPro" id="IPR013785">
    <property type="entry name" value="Aldolase_TIM"/>
</dbReference>
<dbReference type="GO" id="GO:0004764">
    <property type="term" value="F:shikimate 3-dehydrogenase (NADP+) activity"/>
    <property type="evidence" value="ECO:0007669"/>
    <property type="project" value="UniProtKB-EC"/>
</dbReference>
<comment type="pathway">
    <text evidence="19">Metabolic intermediate biosynthesis; chorismate biosynthesis; chorismate from D-erythrose 4-phosphate and phosphoenolpyruvate: step 4/7.</text>
</comment>
<accession>A0A9P8P0Q6</accession>
<evidence type="ECO:0000313" key="26">
    <source>
        <dbReference type="Proteomes" id="UP000769528"/>
    </source>
</evidence>
<evidence type="ECO:0000256" key="10">
    <source>
        <dbReference type="ARBA" id="ARBA00022833"/>
    </source>
</evidence>
<comment type="caution">
    <text evidence="25">The sequence shown here is derived from an EMBL/GenBank/DDBJ whole genome shotgun (WGS) entry which is preliminary data.</text>
</comment>
<evidence type="ECO:0000256" key="3">
    <source>
        <dbReference type="ARBA" id="ARBA00009948"/>
    </source>
</evidence>
<dbReference type="Pfam" id="PF01487">
    <property type="entry name" value="DHquinase_I"/>
    <property type="match status" value="1"/>
</dbReference>
<comment type="subcellular location">
    <subcellularLocation>
        <location evidence="19">Cytoplasm</location>
    </subcellularLocation>
</comment>
<comment type="similarity">
    <text evidence="19">In the 3rd section; belongs to the shikimate kinase family.</text>
</comment>
<dbReference type="FunFam" id="3.40.50.1970:FF:000007">
    <property type="entry name" value="Pentafunctional AROM polypeptide"/>
    <property type="match status" value="1"/>
</dbReference>
<keyword evidence="12" id="KW-0521">NADP</keyword>
<keyword evidence="14 19" id="KW-0057">Aromatic amino acid biosynthesis</keyword>
<dbReference type="Pfam" id="PF18317">
    <property type="entry name" value="SDH_C"/>
    <property type="match status" value="1"/>
</dbReference>
<dbReference type="InterPro" id="IPR056179">
    <property type="entry name" value="DHQS_C"/>
</dbReference>
<dbReference type="PROSITE" id="PS01128">
    <property type="entry name" value="SHIKIMATE_KINASE"/>
    <property type="match status" value="1"/>
</dbReference>
<dbReference type="Pfam" id="PF00275">
    <property type="entry name" value="EPSP_synthase"/>
    <property type="match status" value="1"/>
</dbReference>
<evidence type="ECO:0000256" key="2">
    <source>
        <dbReference type="ARBA" id="ARBA00004842"/>
    </source>
</evidence>
<dbReference type="InterPro" id="IPR027417">
    <property type="entry name" value="P-loop_NTPase"/>
</dbReference>
<evidence type="ECO:0000259" key="23">
    <source>
        <dbReference type="Pfam" id="PF18317"/>
    </source>
</evidence>
<dbReference type="PANTHER" id="PTHR21090">
    <property type="entry name" value="AROM/DEHYDROQUINATE SYNTHASE"/>
    <property type="match status" value="1"/>
</dbReference>
<dbReference type="InterPro" id="IPR016037">
    <property type="entry name" value="DHQ_synth_AroB"/>
</dbReference>
<dbReference type="Gene3D" id="3.40.50.720">
    <property type="entry name" value="NAD(P)-binding Rossmann-like Domain"/>
    <property type="match status" value="1"/>
</dbReference>
<keyword evidence="26" id="KW-1185">Reference proteome</keyword>
<comment type="catalytic activity">
    <reaction evidence="18 19">
        <text>shikimate + ATP = 3-phosphoshikimate + ADP + H(+)</text>
        <dbReference type="Rhea" id="RHEA:13121"/>
        <dbReference type="ChEBI" id="CHEBI:15378"/>
        <dbReference type="ChEBI" id="CHEBI:30616"/>
        <dbReference type="ChEBI" id="CHEBI:36208"/>
        <dbReference type="ChEBI" id="CHEBI:145989"/>
        <dbReference type="ChEBI" id="CHEBI:456216"/>
        <dbReference type="EC" id="2.7.1.71"/>
    </reaction>
</comment>
<dbReference type="Gene3D" id="3.40.50.300">
    <property type="entry name" value="P-loop containing nucleotide triphosphate hydrolases"/>
    <property type="match status" value="1"/>
</dbReference>
<dbReference type="SUPFAM" id="SSF51735">
    <property type="entry name" value="NAD(P)-binding Rossmann-fold domains"/>
    <property type="match status" value="1"/>
</dbReference>
<comment type="function">
    <text evidence="19">The AROM polypeptide catalyzes 5 consecutive enzymatic reactions in prechorismate polyaromatic amino acid biosynthesis.</text>
</comment>
<comment type="similarity">
    <text evidence="19">In the N-terminal section; belongs to the dehydroquinate synthase family.</text>
</comment>
<evidence type="ECO:0000256" key="9">
    <source>
        <dbReference type="ARBA" id="ARBA00022777"/>
    </source>
</evidence>
<dbReference type="CDD" id="cd00464">
    <property type="entry name" value="SK"/>
    <property type="match status" value="1"/>
</dbReference>
<dbReference type="EC" id="1.1.1.25" evidence="19"/>
<evidence type="ECO:0000256" key="1">
    <source>
        <dbReference type="ARBA" id="ARBA00004811"/>
    </source>
</evidence>
<evidence type="ECO:0000256" key="12">
    <source>
        <dbReference type="ARBA" id="ARBA00022857"/>
    </source>
</evidence>
<dbReference type="SUPFAM" id="SSF56796">
    <property type="entry name" value="Dehydroquinate synthase-like"/>
    <property type="match status" value="1"/>
</dbReference>
<keyword evidence="13 19" id="KW-0560">Oxidoreductase</keyword>
<dbReference type="InterPro" id="IPR010110">
    <property type="entry name" value="Shikimate_DH_AroM-type"/>
</dbReference>
<gene>
    <name evidence="25" type="ORF">WICMUC_005944</name>
</gene>
<feature type="domain" description="3-dehydroquinate synthase C-terminal" evidence="24">
    <location>
        <begin position="186"/>
        <end position="338"/>
    </location>
</feature>
<feature type="domain" description="Enolpyruvate transferase" evidence="20">
    <location>
        <begin position="400"/>
        <end position="832"/>
    </location>
</feature>
<comment type="similarity">
    <text evidence="3">Belongs to the EPSP synthase family.</text>
</comment>
<keyword evidence="8" id="KW-0547">Nucleotide-binding</keyword>
<dbReference type="GO" id="GO:0009423">
    <property type="term" value="P:chorismate biosynthetic process"/>
    <property type="evidence" value="ECO:0007669"/>
    <property type="project" value="TreeGrafter"/>
</dbReference>
<evidence type="ECO:0000256" key="13">
    <source>
        <dbReference type="ARBA" id="ARBA00023002"/>
    </source>
</evidence>
<dbReference type="SUPFAM" id="SSF52540">
    <property type="entry name" value="P-loop containing nucleoside triphosphate hydrolases"/>
    <property type="match status" value="1"/>
</dbReference>
<feature type="domain" description="3-dehydroquinate synthase N-terminal" evidence="21">
    <location>
        <begin position="72"/>
        <end position="184"/>
    </location>
</feature>
<keyword evidence="10 19" id="KW-0862">Zinc</keyword>
<feature type="domain" description="Shikimate dehydrogenase substrate binding N-terminal" evidence="22">
    <location>
        <begin position="1251"/>
        <end position="1331"/>
    </location>
</feature>
<dbReference type="InterPro" id="IPR046346">
    <property type="entry name" value="Aminoacid_DH-like_N_sf"/>
</dbReference>
<comment type="catalytic activity">
    <reaction evidence="19">
        <text>shikimate + NADP(+) = 3-dehydroshikimate + NADPH + H(+)</text>
        <dbReference type="Rhea" id="RHEA:17737"/>
        <dbReference type="ChEBI" id="CHEBI:15378"/>
        <dbReference type="ChEBI" id="CHEBI:16630"/>
        <dbReference type="ChEBI" id="CHEBI:36208"/>
        <dbReference type="ChEBI" id="CHEBI:57783"/>
        <dbReference type="ChEBI" id="CHEBI:58349"/>
        <dbReference type="EC" id="1.1.1.25"/>
    </reaction>
</comment>
<evidence type="ECO:0000259" key="20">
    <source>
        <dbReference type="Pfam" id="PF00275"/>
    </source>
</evidence>
<evidence type="ECO:0000256" key="11">
    <source>
        <dbReference type="ARBA" id="ARBA00022840"/>
    </source>
</evidence>
<dbReference type="PROSITE" id="PS00104">
    <property type="entry name" value="EPSP_SYNTHASE_1"/>
    <property type="match status" value="1"/>
</dbReference>
<dbReference type="CDD" id="cd08195">
    <property type="entry name" value="DHQS"/>
    <property type="match status" value="1"/>
</dbReference>
<dbReference type="InterPro" id="IPR041121">
    <property type="entry name" value="SDH_C"/>
</dbReference>
<evidence type="ECO:0000256" key="16">
    <source>
        <dbReference type="ARBA" id="ARBA00023268"/>
    </source>
</evidence>
<dbReference type="FunFam" id="3.65.10.10:FF:000007">
    <property type="entry name" value="Pentafunctional AROM polypeptide"/>
    <property type="match status" value="1"/>
</dbReference>
<dbReference type="GO" id="GO:0046872">
    <property type="term" value="F:metal ion binding"/>
    <property type="evidence" value="ECO:0007669"/>
    <property type="project" value="UniProtKB-KW"/>
</dbReference>
<reference evidence="25" key="1">
    <citation type="journal article" date="2021" name="Open Biol.">
        <title>Shared evolutionary footprints suggest mitochondrial oxidative damage underlies multiple complex I losses in fungi.</title>
        <authorList>
            <person name="Schikora-Tamarit M.A."/>
            <person name="Marcet-Houben M."/>
            <person name="Nosek J."/>
            <person name="Gabaldon T."/>
        </authorList>
    </citation>
    <scope>NUCLEOTIDE SEQUENCE</scope>
    <source>
        <strain evidence="25">CBS6341</strain>
    </source>
</reference>
<evidence type="ECO:0000259" key="22">
    <source>
        <dbReference type="Pfam" id="PF08501"/>
    </source>
</evidence>
<dbReference type="GO" id="GO:0009073">
    <property type="term" value="P:aromatic amino acid family biosynthetic process"/>
    <property type="evidence" value="ECO:0007669"/>
    <property type="project" value="UniProtKB-KW"/>
</dbReference>
<dbReference type="NCBIfam" id="TIGR01809">
    <property type="entry name" value="Shik-DH-AROM"/>
    <property type="match status" value="1"/>
</dbReference>
<evidence type="ECO:0000313" key="25">
    <source>
        <dbReference type="EMBL" id="KAH3663418.1"/>
    </source>
</evidence>
<dbReference type="EC" id="2.7.1.71" evidence="19"/>
<sequence length="1522" mass="168855">MSDIAKVSILGKESIHVGYDLQEHIVDVLLKNVKSSTYVFITDKNIDSKGFLDVYYNAFQEKINKDQRLIKYIIEPGEQNKSRETKGKIEDYLLSQGCTRDTVILAIGGGVIGDMIGFVAATFMRGVRVVQIPTTLLSMVDSSVGGKTAVDTPLGKNFIGSFHQPEYIFADLKFLETLPEREFINGMAEVIKTAAIWDAEEFKRLEENSLKFLSVIKKRDSNGNTDLKPILDHVFKLVLNSIKVKAEVVTLDEKEGSLRNLLNFGHTIGHAYEALLTPLALHGECVSIGCIKEAELSRYLGILSPVAVSRLVKIFNNYGLPTSTDDKIIKKYIGNDKVTPIDDLLIKMSVDKKNDGSKKKVVLLRSIGECYEKKASLVNDEDLRFVLTDETLVYPFQNSSSFNEVITPPGSKSISNRALVLAALSSNPCKIKNLLHSDDVEHMLNAISNLKGAEITWEDQGETLILKGNGGNLVASDKELYLGNAGTASRFLTSVATLVKPSGELTDVILTGNKRMTERPIGPLVDALRSNGAEIDYLQSKGSLPLKVQTKPLKGGHIELAATISSQYVSSLLMAAPFAEEPITLKLIGGKPISILYIDMTIALMEKFGIKVEKLENYTYKIPKGSYTAPDVFVIESDASSSTYPLAFAAITGTTITIPNIGSSSLQGDARFAVDVLKPMGCTVIQTETSTTVTGPPKGQLKPLPLVDMEPMTDAFLTASVVAAVATDGKDSKTSIIGIANQRVKECDRIAAMVHELNKFGVLAQELPDGIEIFGIDYRKLQQPQGDGVFSYDDHRVAMSFSLLAGLVENSPVKIQERHCTGKTWPGWWDVLHSKLGGRLDGYEKPIVKADKKSKYNPKSIVVVGMRAAGKTTLSKWISESLGYKIVDLDVEFENTFGSLKNFVQANGWDEFRTKEFEIFNKVLNENSEKTVISTGGGIVENSNARELLKKFTSSNGYVLHIERDINQTVQFLNSDPTRPAYGEDIEGVWKRRSPLYEEVSNYHFYSGFCLTDVNFSQLRVNFEQFIARIVGLTSNAVNRKYRSFNFQLNYNELSNTEYLKSLPLNGVNTVELIIDSSINYKELEVKIAELKLYFNLPIILSVNLPEAEVKQLVQTGLKNGIEFINLDLSLSIEFINKINSIKGSTKLIGSAKLDHWDEFARKVYYKSKIFGFEFIRLTSIAKSIEENIELTKFEASLPKDDSLIIYNEGVTGLITKINNKYLTPINGKSVKQLNEIYYQLGYESAKEFFIIGSPVSHSKSPALHSSAYESFGLPHKFNKLETDDLIEIKSLINQENFGGAAVTIPNKLKVIELLDELDESAKLIGAVNTINPLGNGKFQGLNTDWVGIYNSLQNHGIPKFNGENSTNGLIIGSGGTARAAIYALKKLGLSKIYLLNRSSENLIPLKNSFPDNFNIKILEKITDEQISIVISCIPADKEIDLNLKINFESILKNSINSKFKIFLDAAYKPKITPLMEIANKNFQFNEIYGEEMLVNQGLEQFKIWLGYEPNYSIVYNSVVNN</sequence>
<protein>
    <recommendedName>
        <fullName evidence="19">Pentafunctional AROM polypeptide</fullName>
    </recommendedName>
    <domain>
        <recommendedName>
            <fullName evidence="19">3-dehydroquinate synthase</fullName>
            <shortName evidence="19">DHQS</shortName>
            <ecNumber evidence="19">4.2.3.4</ecNumber>
        </recommendedName>
    </domain>
    <domain>
        <recommendedName>
            <fullName evidence="19">3-phosphoshikimate 1-carboxyvinyltransferase</fullName>
            <ecNumber evidence="19">2.5.1.19</ecNumber>
        </recommendedName>
    </domain>
    <domain>
        <recommendedName>
            <fullName evidence="19">Shikimate kinase</fullName>
            <shortName evidence="19">SK</shortName>
            <ecNumber evidence="19">2.7.1.71</ecNumber>
        </recommendedName>
    </domain>
    <domain>
        <recommendedName>
            <fullName evidence="19">3-dehydroquinate dehydratase</fullName>
            <shortName evidence="19">3-dehydroquinase</shortName>
            <ecNumber evidence="19">4.2.1.10</ecNumber>
        </recommendedName>
    </domain>
    <domain>
        <recommendedName>
            <fullName evidence="19">Shikimate dehydrogenase</fullName>
            <ecNumber evidence="19">1.1.1.25</ecNumber>
        </recommendedName>
    </domain>
</protein>
<dbReference type="EMBL" id="JAEUBF010001547">
    <property type="protein sequence ID" value="KAH3663418.1"/>
    <property type="molecule type" value="Genomic_DNA"/>
</dbReference>
<dbReference type="PIRSF" id="PIRSF000514">
    <property type="entry name" value="Pentafunct_AroM"/>
    <property type="match status" value="1"/>
</dbReference>
<comment type="catalytic activity">
    <reaction evidence="17">
        <text>3-phosphoshikimate + phosphoenolpyruvate = 5-O-(1-carboxyvinyl)-3-phosphoshikimate + phosphate</text>
        <dbReference type="Rhea" id="RHEA:21256"/>
        <dbReference type="ChEBI" id="CHEBI:43474"/>
        <dbReference type="ChEBI" id="CHEBI:57701"/>
        <dbReference type="ChEBI" id="CHEBI:58702"/>
        <dbReference type="ChEBI" id="CHEBI:145989"/>
        <dbReference type="EC" id="2.5.1.19"/>
    </reaction>
    <physiologicalReaction direction="left-to-right" evidence="17">
        <dbReference type="Rhea" id="RHEA:21257"/>
    </physiologicalReaction>
</comment>
<dbReference type="PRINTS" id="PR01100">
    <property type="entry name" value="SHIKIMTKNASE"/>
</dbReference>
<dbReference type="FunFam" id="3.40.50.300:FF:001256">
    <property type="entry name" value="Pentafunctional AROM polypeptide"/>
    <property type="match status" value="1"/>
</dbReference>
<dbReference type="Pfam" id="PF01202">
    <property type="entry name" value="SKI"/>
    <property type="match status" value="1"/>
</dbReference>
<evidence type="ECO:0000256" key="14">
    <source>
        <dbReference type="ARBA" id="ARBA00023141"/>
    </source>
</evidence>
<comment type="catalytic activity">
    <reaction evidence="19">
        <text>7-phospho-2-dehydro-3-deoxy-D-arabino-heptonate = 3-dehydroquinate + phosphate</text>
        <dbReference type="Rhea" id="RHEA:21968"/>
        <dbReference type="ChEBI" id="CHEBI:32364"/>
        <dbReference type="ChEBI" id="CHEBI:43474"/>
        <dbReference type="ChEBI" id="CHEBI:58394"/>
        <dbReference type="EC" id="4.2.3.4"/>
    </reaction>
</comment>
<dbReference type="NCBIfam" id="TIGR01356">
    <property type="entry name" value="aroA"/>
    <property type="match status" value="1"/>
</dbReference>
<dbReference type="Pfam" id="PF08501">
    <property type="entry name" value="Shikimate_dh_N"/>
    <property type="match status" value="1"/>
</dbReference>
<dbReference type="Gene3D" id="1.20.1090.10">
    <property type="entry name" value="Dehydroquinate synthase-like - alpha domain"/>
    <property type="match status" value="1"/>
</dbReference>
<dbReference type="InterPro" id="IPR000623">
    <property type="entry name" value="Shikimate_kinase/TSH1"/>
</dbReference>
<organism evidence="25 26">
    <name type="scientific">Wickerhamomyces mucosus</name>
    <dbReference type="NCBI Taxonomy" id="1378264"/>
    <lineage>
        <taxon>Eukaryota</taxon>
        <taxon>Fungi</taxon>
        <taxon>Dikarya</taxon>
        <taxon>Ascomycota</taxon>
        <taxon>Saccharomycotina</taxon>
        <taxon>Saccharomycetes</taxon>
        <taxon>Phaffomycetales</taxon>
        <taxon>Wickerhamomycetaceae</taxon>
        <taxon>Wickerhamomyces</taxon>
    </lineage>
</organism>
<proteinExistence type="inferred from homology"/>
<dbReference type="Gene3D" id="3.40.50.10860">
    <property type="entry name" value="Leucine Dehydrogenase, chain A, domain 1"/>
    <property type="match status" value="1"/>
</dbReference>
<dbReference type="GO" id="GO:0003856">
    <property type="term" value="F:3-dehydroquinate synthase activity"/>
    <property type="evidence" value="ECO:0007669"/>
    <property type="project" value="UniProtKB-EC"/>
</dbReference>
<dbReference type="NCBIfam" id="TIGR01357">
    <property type="entry name" value="aroB"/>
    <property type="match status" value="1"/>
</dbReference>
<dbReference type="InterPro" id="IPR030960">
    <property type="entry name" value="DHQS/DOIS_N"/>
</dbReference>
<dbReference type="FunFam" id="1.20.1090.10:FF:000007">
    <property type="entry name" value="Pentafunctional AROM polypeptide"/>
    <property type="match status" value="1"/>
</dbReference>
<dbReference type="Gene3D" id="3.65.10.10">
    <property type="entry name" value="Enolpyruvate transferase domain"/>
    <property type="match status" value="2"/>
</dbReference>
<dbReference type="CDD" id="cd01556">
    <property type="entry name" value="EPSP_synthase"/>
    <property type="match status" value="1"/>
</dbReference>
<dbReference type="InterPro" id="IPR023193">
    <property type="entry name" value="EPSP_synthase_CS"/>
</dbReference>
<keyword evidence="16" id="KW-0511">Multifunctional enzyme</keyword>
<comment type="pathway">
    <text evidence="1 19">Metabolic intermediate biosynthesis; chorismate biosynthesis; chorismate from D-erythrose 4-phosphate and phosphoenolpyruvate: step 6/7.</text>
</comment>
<comment type="similarity">
    <text evidence="19">In the 2nd section; belongs to the EPSP synthase family.</text>
</comment>
<dbReference type="CDD" id="cd01065">
    <property type="entry name" value="NAD_bind_Shikimate_DH"/>
    <property type="match status" value="1"/>
</dbReference>
<dbReference type="HAMAP" id="MF_00109">
    <property type="entry name" value="Shikimate_kinase"/>
    <property type="match status" value="1"/>
</dbReference>
<keyword evidence="5 19" id="KW-0028">Amino-acid biosynthesis</keyword>
<dbReference type="Gene3D" id="3.40.50.1970">
    <property type="match status" value="1"/>
</dbReference>
<dbReference type="InterPro" id="IPR023000">
    <property type="entry name" value="Shikimate_kinase_CS"/>
</dbReference>
<evidence type="ECO:0000259" key="21">
    <source>
        <dbReference type="Pfam" id="PF01761"/>
    </source>
</evidence>
<dbReference type="GO" id="GO:0005524">
    <property type="term" value="F:ATP binding"/>
    <property type="evidence" value="ECO:0007669"/>
    <property type="project" value="UniProtKB-KW"/>
</dbReference>
<dbReference type="InterPro" id="IPR036968">
    <property type="entry name" value="Enolpyruvate_Tfrase_sf"/>
</dbReference>
<dbReference type="InterPro" id="IPR036291">
    <property type="entry name" value="NAD(P)-bd_dom_sf"/>
</dbReference>
<dbReference type="GO" id="GO:0004765">
    <property type="term" value="F:shikimate kinase activity"/>
    <property type="evidence" value="ECO:0007669"/>
    <property type="project" value="UniProtKB-EC"/>
</dbReference>
<dbReference type="EC" id="2.5.1.19" evidence="19"/>
<evidence type="ECO:0000256" key="5">
    <source>
        <dbReference type="ARBA" id="ARBA00022605"/>
    </source>
</evidence>
<dbReference type="EC" id="4.2.1.10" evidence="19"/>
<comment type="catalytic activity">
    <reaction evidence="19">
        <text>3-dehydroquinate = 3-dehydroshikimate + H2O</text>
        <dbReference type="Rhea" id="RHEA:21096"/>
        <dbReference type="ChEBI" id="CHEBI:15377"/>
        <dbReference type="ChEBI" id="CHEBI:16630"/>
        <dbReference type="ChEBI" id="CHEBI:32364"/>
        <dbReference type="EC" id="4.2.1.10"/>
    </reaction>
</comment>
<dbReference type="GO" id="GO:0003866">
    <property type="term" value="F:3-phosphoshikimate 1-carboxyvinyltransferase activity"/>
    <property type="evidence" value="ECO:0007669"/>
    <property type="project" value="UniProtKB-EC"/>
</dbReference>
<evidence type="ECO:0000256" key="18">
    <source>
        <dbReference type="ARBA" id="ARBA00048567"/>
    </source>
</evidence>
<comment type="pathway">
    <text evidence="19">Metabolic intermediate biosynthesis; chorismate biosynthesis; chorismate from D-erythrose 4-phosphate and phosphoenolpyruvate: step 2/7.</text>
</comment>
<dbReference type="GO" id="GO:0003855">
    <property type="term" value="F:3-dehydroquinate dehydratase activity"/>
    <property type="evidence" value="ECO:0007669"/>
    <property type="project" value="UniProtKB-EC"/>
</dbReference>
<dbReference type="SUPFAM" id="SSF53223">
    <property type="entry name" value="Aminoacid dehydrogenase-like, N-terminal domain"/>
    <property type="match status" value="1"/>
</dbReference>
<dbReference type="Proteomes" id="UP000769528">
    <property type="component" value="Unassembled WGS sequence"/>
</dbReference>
<dbReference type="HAMAP" id="MF_00210">
    <property type="entry name" value="EPSP_synth"/>
    <property type="match status" value="1"/>
</dbReference>
<evidence type="ECO:0000256" key="4">
    <source>
        <dbReference type="ARBA" id="ARBA00022490"/>
    </source>
</evidence>
<comment type="similarity">
    <text evidence="19">In the C-terminal section; belongs to the shikimate dehydrogenase family.</text>
</comment>
<dbReference type="Gene3D" id="3.20.20.70">
    <property type="entry name" value="Aldolase class I"/>
    <property type="match status" value="1"/>
</dbReference>
<dbReference type="InterPro" id="IPR001381">
    <property type="entry name" value="DHquinase_I"/>
</dbReference>
<dbReference type="GO" id="GO:0008652">
    <property type="term" value="P:amino acid biosynthetic process"/>
    <property type="evidence" value="ECO:0007669"/>
    <property type="project" value="UniProtKB-KW"/>
</dbReference>
<dbReference type="SUPFAM" id="SSF55205">
    <property type="entry name" value="EPT/RTPC-like"/>
    <property type="match status" value="1"/>
</dbReference>
<evidence type="ECO:0000256" key="15">
    <source>
        <dbReference type="ARBA" id="ARBA00023239"/>
    </source>
</evidence>
<comment type="similarity">
    <text evidence="19">In the 4th section; belongs to the type-I 3-dehydroquinase family.</text>
</comment>
<keyword evidence="15 19" id="KW-0456">Lyase</keyword>
<comment type="pathway">
    <text evidence="2 19">Metabolic intermediate biosynthesis; chorismate biosynthesis; chorismate from D-erythrose 4-phosphate and phosphoenolpyruvate: step 5/7.</text>
</comment>
<evidence type="ECO:0000256" key="19">
    <source>
        <dbReference type="PIRNR" id="PIRNR000514"/>
    </source>
</evidence>
<dbReference type="Pfam" id="PF01761">
    <property type="entry name" value="DHQ_synthase"/>
    <property type="match status" value="1"/>
</dbReference>
<dbReference type="EC" id="4.2.3.4" evidence="19"/>
<dbReference type="Pfam" id="PF24621">
    <property type="entry name" value="DHQS_C"/>
    <property type="match status" value="1"/>
</dbReference>
<evidence type="ECO:0000256" key="8">
    <source>
        <dbReference type="ARBA" id="ARBA00022741"/>
    </source>
</evidence>
<dbReference type="InterPro" id="IPR001986">
    <property type="entry name" value="Enolpyruvate_Tfrase_dom"/>
</dbReference>
<dbReference type="InterPro" id="IPR013708">
    <property type="entry name" value="Shikimate_DH-bd_N"/>
</dbReference>
<keyword evidence="7 19" id="KW-0479">Metal-binding</keyword>
<dbReference type="PROSITE" id="PS00885">
    <property type="entry name" value="EPSP_SYNTHASE_2"/>
    <property type="match status" value="1"/>
</dbReference>
<name>A0A9P8P0Q6_9ASCO</name>
<dbReference type="FunFam" id="3.65.10.10:FF:000008">
    <property type="entry name" value="Pentafunctional AROM polypeptide"/>
    <property type="match status" value="1"/>
</dbReference>
<dbReference type="InterPro" id="IPR031322">
    <property type="entry name" value="Shikimate/glucono_kinase"/>
</dbReference>
<feature type="domain" description="SDH C-terminal" evidence="23">
    <location>
        <begin position="1490"/>
        <end position="1518"/>
    </location>
</feature>
<reference evidence="25" key="2">
    <citation type="submission" date="2021-01" db="EMBL/GenBank/DDBJ databases">
        <authorList>
            <person name="Schikora-Tamarit M.A."/>
        </authorList>
    </citation>
    <scope>NUCLEOTIDE SEQUENCE</scope>
    <source>
        <strain evidence="25">CBS6341</strain>
    </source>
</reference>
<dbReference type="OrthoDB" id="197068at2759"/>
<evidence type="ECO:0000256" key="7">
    <source>
        <dbReference type="ARBA" id="ARBA00022723"/>
    </source>
</evidence>
<dbReference type="InterPro" id="IPR013792">
    <property type="entry name" value="RNA3'P_cycl/enolpyr_Trfase_a/b"/>
</dbReference>